<keyword evidence="3 4" id="KW-0418">Kinase</keyword>
<dbReference type="EMBL" id="AUZZ01004577">
    <property type="protein sequence ID" value="EQD52619.1"/>
    <property type="molecule type" value="Genomic_DNA"/>
</dbReference>
<dbReference type="GO" id="GO:0006139">
    <property type="term" value="P:nucleobase-containing compound metabolic process"/>
    <property type="evidence" value="ECO:0007669"/>
    <property type="project" value="InterPro"/>
</dbReference>
<dbReference type="InterPro" id="IPR027417">
    <property type="entry name" value="P-loop_NTPase"/>
</dbReference>
<dbReference type="Gene3D" id="3.40.50.300">
    <property type="entry name" value="P-loop containing nucleotide triphosphate hydrolases"/>
    <property type="match status" value="1"/>
</dbReference>
<keyword evidence="1 4" id="KW-0808">Transferase</keyword>
<evidence type="ECO:0000256" key="1">
    <source>
        <dbReference type="ARBA" id="ARBA00022679"/>
    </source>
</evidence>
<dbReference type="PANTHER" id="PTHR23359">
    <property type="entry name" value="NUCLEOTIDE KINASE"/>
    <property type="match status" value="1"/>
</dbReference>
<name>T1BHP2_9ZZZZ</name>
<proteinExistence type="predicted"/>
<evidence type="ECO:0000313" key="4">
    <source>
        <dbReference type="EMBL" id="EQD52619.1"/>
    </source>
</evidence>
<organism evidence="4">
    <name type="scientific">mine drainage metagenome</name>
    <dbReference type="NCBI Taxonomy" id="410659"/>
    <lineage>
        <taxon>unclassified sequences</taxon>
        <taxon>metagenomes</taxon>
        <taxon>ecological metagenomes</taxon>
    </lineage>
</organism>
<dbReference type="AlphaFoldDB" id="T1BHP2"/>
<gene>
    <name evidence="4" type="ORF">B2A_06468</name>
</gene>
<dbReference type="PRINTS" id="PR00094">
    <property type="entry name" value="ADENYLTKNASE"/>
</dbReference>
<sequence length="83" mass="8697">MLRVVFLGPPGVGKGTQASRLATERGIPHLSTGDLLRATVAAGTPLGREAEGYMRAGQLVPDDLVLRILAGRFAEPDARAGFL</sequence>
<dbReference type="CDD" id="cd01428">
    <property type="entry name" value="ADK"/>
    <property type="match status" value="1"/>
</dbReference>
<dbReference type="EC" id="2.7.4.-" evidence="4"/>
<comment type="caution">
    <text evidence="4">The sequence shown here is derived from an EMBL/GenBank/DDBJ whole genome shotgun (WGS) entry which is preliminary data.</text>
</comment>
<dbReference type="GO" id="GO:0019205">
    <property type="term" value="F:nucleobase-containing compound kinase activity"/>
    <property type="evidence" value="ECO:0007669"/>
    <property type="project" value="InterPro"/>
</dbReference>
<reference evidence="4" key="1">
    <citation type="submission" date="2013-08" db="EMBL/GenBank/DDBJ databases">
        <authorList>
            <person name="Mendez C."/>
            <person name="Richter M."/>
            <person name="Ferrer M."/>
            <person name="Sanchez J."/>
        </authorList>
    </citation>
    <scope>NUCLEOTIDE SEQUENCE</scope>
</reference>
<reference evidence="4" key="2">
    <citation type="journal article" date="2014" name="ISME J.">
        <title>Microbial stratification in low pH oxic and suboxic macroscopic growths along an acid mine drainage.</title>
        <authorList>
            <person name="Mendez-Garcia C."/>
            <person name="Mesa V."/>
            <person name="Sprenger R.R."/>
            <person name="Richter M."/>
            <person name="Diez M.S."/>
            <person name="Solano J."/>
            <person name="Bargiela R."/>
            <person name="Golyshina O.V."/>
            <person name="Manteca A."/>
            <person name="Ramos J.L."/>
            <person name="Gallego J.R."/>
            <person name="Llorente I."/>
            <person name="Martins Dos Santos V.A."/>
            <person name="Jensen O.N."/>
            <person name="Pelaez A.I."/>
            <person name="Sanchez J."/>
            <person name="Ferrer M."/>
        </authorList>
    </citation>
    <scope>NUCLEOTIDE SEQUENCE</scope>
</reference>
<accession>T1BHP2</accession>
<evidence type="ECO:0000256" key="3">
    <source>
        <dbReference type="ARBA" id="ARBA00022777"/>
    </source>
</evidence>
<dbReference type="SUPFAM" id="SSF52540">
    <property type="entry name" value="P-loop containing nucleoside triphosphate hydrolases"/>
    <property type="match status" value="1"/>
</dbReference>
<protein>
    <submittedName>
        <fullName evidence="4">Adenylate kinase</fullName>
        <ecNumber evidence="4">2.7.4.-</ecNumber>
    </submittedName>
</protein>
<dbReference type="Pfam" id="PF00406">
    <property type="entry name" value="ADK"/>
    <property type="match status" value="1"/>
</dbReference>
<evidence type="ECO:0000256" key="2">
    <source>
        <dbReference type="ARBA" id="ARBA00022741"/>
    </source>
</evidence>
<keyword evidence="2" id="KW-0547">Nucleotide-binding</keyword>
<feature type="non-terminal residue" evidence="4">
    <location>
        <position position="83"/>
    </location>
</feature>
<dbReference type="GO" id="GO:0005524">
    <property type="term" value="F:ATP binding"/>
    <property type="evidence" value="ECO:0007669"/>
    <property type="project" value="InterPro"/>
</dbReference>
<dbReference type="InterPro" id="IPR000850">
    <property type="entry name" value="Adenylat/UMP-CMP_kin"/>
</dbReference>